<sequence>MKKISTTLLALLISTPVLALDINVNVSQISSDKGGLVVQVYDSEDTWLSDDTVLSKRYELQPGDSAKTVIIPIELEAGNYALSVYHDENDNKKLDANFIGIPKEPVGLSNDHRPKFGPPKYRKAEIEVSEGTVIEIKMD</sequence>
<dbReference type="Pfam" id="PF09912">
    <property type="entry name" value="DUF2141"/>
    <property type="match status" value="1"/>
</dbReference>
<organism evidence="2 3">
    <name type="scientific">Litorivivens lipolytica</name>
    <dbReference type="NCBI Taxonomy" id="1524264"/>
    <lineage>
        <taxon>Bacteria</taxon>
        <taxon>Pseudomonadati</taxon>
        <taxon>Pseudomonadota</taxon>
        <taxon>Gammaproteobacteria</taxon>
        <taxon>Litorivivens</taxon>
    </lineage>
</organism>
<dbReference type="AlphaFoldDB" id="A0A7W4W5T2"/>
<name>A0A7W4W5T2_9GAMM</name>
<comment type="caution">
    <text evidence="2">The sequence shown here is derived from an EMBL/GenBank/DDBJ whole genome shotgun (WGS) entry which is preliminary data.</text>
</comment>
<feature type="signal peptide" evidence="1">
    <location>
        <begin position="1"/>
        <end position="19"/>
    </location>
</feature>
<reference evidence="2 3" key="1">
    <citation type="submission" date="2020-08" db="EMBL/GenBank/DDBJ databases">
        <title>Genomic Encyclopedia of Type Strains, Phase III (KMG-III): the genomes of soil and plant-associated and newly described type strains.</title>
        <authorList>
            <person name="Whitman W."/>
        </authorList>
    </citation>
    <scope>NUCLEOTIDE SEQUENCE [LARGE SCALE GENOMIC DNA]</scope>
    <source>
        <strain evidence="2 3">CECT 8654</strain>
    </source>
</reference>
<keyword evidence="3" id="KW-1185">Reference proteome</keyword>
<evidence type="ECO:0000313" key="2">
    <source>
        <dbReference type="EMBL" id="MBB3047965.1"/>
    </source>
</evidence>
<proteinExistence type="predicted"/>
<keyword evidence="1" id="KW-0732">Signal</keyword>
<gene>
    <name evidence="2" type="ORF">FHR99_002231</name>
</gene>
<feature type="chain" id="PRO_5030543058" evidence="1">
    <location>
        <begin position="20"/>
        <end position="139"/>
    </location>
</feature>
<dbReference type="RefSeq" id="WP_183410714.1">
    <property type="nucleotide sequence ID" value="NZ_JACHWY010000002.1"/>
</dbReference>
<evidence type="ECO:0000313" key="3">
    <source>
        <dbReference type="Proteomes" id="UP000537130"/>
    </source>
</evidence>
<dbReference type="InterPro" id="IPR018673">
    <property type="entry name" value="DUF2141"/>
</dbReference>
<protein>
    <submittedName>
        <fullName evidence="2">Uncharacterized protein (DUF2141 family)</fullName>
    </submittedName>
</protein>
<dbReference type="EMBL" id="JACHWY010000002">
    <property type="protein sequence ID" value="MBB3047965.1"/>
    <property type="molecule type" value="Genomic_DNA"/>
</dbReference>
<evidence type="ECO:0000256" key="1">
    <source>
        <dbReference type="SAM" id="SignalP"/>
    </source>
</evidence>
<dbReference type="Proteomes" id="UP000537130">
    <property type="component" value="Unassembled WGS sequence"/>
</dbReference>
<accession>A0A7W4W5T2</accession>